<proteinExistence type="predicted"/>
<evidence type="ECO:0000313" key="2">
    <source>
        <dbReference type="Proteomes" id="UP000324800"/>
    </source>
</evidence>
<organism evidence="1 2">
    <name type="scientific">Streblomastix strix</name>
    <dbReference type="NCBI Taxonomy" id="222440"/>
    <lineage>
        <taxon>Eukaryota</taxon>
        <taxon>Metamonada</taxon>
        <taxon>Preaxostyla</taxon>
        <taxon>Oxymonadida</taxon>
        <taxon>Streblomastigidae</taxon>
        <taxon>Streblomastix</taxon>
    </lineage>
</organism>
<reference evidence="1 2" key="1">
    <citation type="submission" date="2019-03" db="EMBL/GenBank/DDBJ databases">
        <title>Single cell metagenomics reveals metabolic interactions within the superorganism composed of flagellate Streblomastix strix and complex community of Bacteroidetes bacteria on its surface.</title>
        <authorList>
            <person name="Treitli S.C."/>
            <person name="Kolisko M."/>
            <person name="Husnik F."/>
            <person name="Keeling P."/>
            <person name="Hampl V."/>
        </authorList>
    </citation>
    <scope>NUCLEOTIDE SEQUENCE [LARGE SCALE GENOMIC DNA]</scope>
    <source>
        <strain evidence="1">ST1C</strain>
    </source>
</reference>
<dbReference type="EMBL" id="SNRW01001246">
    <property type="protein sequence ID" value="KAA6397155.1"/>
    <property type="molecule type" value="Genomic_DNA"/>
</dbReference>
<dbReference type="Proteomes" id="UP000324800">
    <property type="component" value="Unassembled WGS sequence"/>
</dbReference>
<dbReference type="AlphaFoldDB" id="A0A5J4WRW6"/>
<protein>
    <submittedName>
        <fullName evidence="1">Uncharacterized protein</fullName>
    </submittedName>
</protein>
<sequence length="383" mass="44131">MDDLPKEKERIKLIKDSQEQHQDSEKNVKYQNLIIQHRVYDFISNSPNSQEVIQRTKLLDADTKAFVIYYKQKEKVIDPTSERANKLEKYKLFERDEDIVGLELNEKEVIGCSGEDDLDVEDEIQRFAIFAQHACVATKTSLIFGDARESIRQILNAHNVTRIIAGDIYRNAKQLQLQTSLKTFWEKMLYYIKFQENSQNKPQENQPQQPKSQLNHKNLQIQSNQQYNSNLWQFKLYFRTCTHNNLEANLEQEEDNRSIKFNHSSYLNSVLQSKGTNLGKRCLNNQQTSFFNRDSFNKLQLFSVITVLTITTTLSLTTESIQSILITVPLELKASTRSSLSTKFQQLIECTSVVSASTVTVANYSMNRGESGGSPAAAKCEDR</sequence>
<name>A0A5J4WRW6_9EUKA</name>
<comment type="caution">
    <text evidence="1">The sequence shown here is derived from an EMBL/GenBank/DDBJ whole genome shotgun (WGS) entry which is preliminary data.</text>
</comment>
<accession>A0A5J4WRW6</accession>
<gene>
    <name evidence="1" type="ORF">EZS28_007320</name>
</gene>
<evidence type="ECO:0000313" key="1">
    <source>
        <dbReference type="EMBL" id="KAA6397155.1"/>
    </source>
</evidence>